<evidence type="ECO:0000313" key="2">
    <source>
        <dbReference type="Proteomes" id="UP000321954"/>
    </source>
</evidence>
<accession>A0A5B8YJ86</accession>
<dbReference type="OrthoDB" id="1436642at2"/>
<protein>
    <submittedName>
        <fullName evidence="1">Uncharacterized protein</fullName>
    </submittedName>
</protein>
<dbReference type="Proteomes" id="UP000321954">
    <property type="component" value="Chromosome"/>
</dbReference>
<gene>
    <name evidence="1" type="ORF">FK178_02725</name>
</gene>
<keyword evidence="2" id="KW-1185">Reference proteome</keyword>
<name>A0A5B8YJ86_9FLAO</name>
<proteinExistence type="predicted"/>
<dbReference type="EMBL" id="CP042476">
    <property type="protein sequence ID" value="QED36693.1"/>
    <property type="molecule type" value="Genomic_DNA"/>
</dbReference>
<dbReference type="KEGG" id="anp:FK178_02725"/>
<dbReference type="RefSeq" id="WP_146830763.1">
    <property type="nucleotide sequence ID" value="NZ_CP042476.1"/>
</dbReference>
<sequence length="189" mass="22651">MSTSTSHPIKAIYRREIQEAFELLESLKKDGFYNVPKITWWILKYEELNEYSWNHRHVGSCIDGMGCCCTDKNPESKFSFLYSALEEVVDLYQHEKYFKEELSVLEKLKDDHPALMQWLKKNEKLGSEEFLLFWIEWLEEEHTVVPFLFGLNDLGIKFRSEDWKNTIEFCEVFNEIYRTSDVCPKHKDK</sequence>
<evidence type="ECO:0000313" key="1">
    <source>
        <dbReference type="EMBL" id="QED36693.1"/>
    </source>
</evidence>
<dbReference type="AlphaFoldDB" id="A0A5B8YJ86"/>
<reference evidence="1 2" key="1">
    <citation type="submission" date="2019-08" db="EMBL/GenBank/DDBJ databases">
        <title>Antarcticibacterium arcticum sp. nov., a bacterium isolated from marine sediment of the Canadian Beaufort Sea.</title>
        <authorList>
            <person name="Lee Y.M."/>
            <person name="Baek K."/>
            <person name="Lee D.-H."/>
            <person name="Shin S.C."/>
            <person name="Jin Y.K."/>
            <person name="Park Y."/>
        </authorList>
    </citation>
    <scope>NUCLEOTIDE SEQUENCE [LARGE SCALE GENOMIC DNA]</scope>
    <source>
        <strain evidence="1 2">PAMC 28998</strain>
    </source>
</reference>
<organism evidence="1 2">
    <name type="scientific">Antarcticibacterium arcticum</name>
    <dbReference type="NCBI Taxonomy" id="2585771"/>
    <lineage>
        <taxon>Bacteria</taxon>
        <taxon>Pseudomonadati</taxon>
        <taxon>Bacteroidota</taxon>
        <taxon>Flavobacteriia</taxon>
        <taxon>Flavobacteriales</taxon>
        <taxon>Flavobacteriaceae</taxon>
        <taxon>Antarcticibacterium</taxon>
    </lineage>
</organism>